<dbReference type="AlphaFoldDB" id="A0A7W6XYD9"/>
<evidence type="ECO:0000313" key="1">
    <source>
        <dbReference type="EMBL" id="MBB4440885.1"/>
    </source>
</evidence>
<gene>
    <name evidence="1" type="ORF">GGE15_004162</name>
</gene>
<dbReference type="Proteomes" id="UP000533724">
    <property type="component" value="Unassembled WGS sequence"/>
</dbReference>
<reference evidence="1 2" key="1">
    <citation type="submission" date="2020-08" db="EMBL/GenBank/DDBJ databases">
        <title>Genomic Encyclopedia of Type Strains, Phase IV (KMG-V): Genome sequencing to study the core and pangenomes of soil and plant-associated prokaryotes.</title>
        <authorList>
            <person name="Whitman W."/>
        </authorList>
    </citation>
    <scope>NUCLEOTIDE SEQUENCE [LARGE SCALE GENOMIC DNA]</scope>
    <source>
        <strain evidence="1 2">SEMIA 414</strain>
    </source>
</reference>
<name>A0A7W6XYD9_9HYPH</name>
<protein>
    <submittedName>
        <fullName evidence="1">Uncharacterized protein</fullName>
    </submittedName>
</protein>
<dbReference type="RefSeq" id="WP_184500470.1">
    <property type="nucleotide sequence ID" value="NZ_JACIHI010000009.1"/>
</dbReference>
<sequence>MTGNEKASRQLGRLEGYEAGRSASLSASFPPVLLKYTVNHVIHGGRKPVFCFHL</sequence>
<dbReference type="EMBL" id="JACIHI010000009">
    <property type="protein sequence ID" value="MBB4440885.1"/>
    <property type="molecule type" value="Genomic_DNA"/>
</dbReference>
<proteinExistence type="predicted"/>
<organism evidence="1 2">
    <name type="scientific">Rhizobium esperanzae</name>
    <dbReference type="NCBI Taxonomy" id="1967781"/>
    <lineage>
        <taxon>Bacteria</taxon>
        <taxon>Pseudomonadati</taxon>
        <taxon>Pseudomonadota</taxon>
        <taxon>Alphaproteobacteria</taxon>
        <taxon>Hyphomicrobiales</taxon>
        <taxon>Rhizobiaceae</taxon>
        <taxon>Rhizobium/Agrobacterium group</taxon>
        <taxon>Rhizobium</taxon>
    </lineage>
</organism>
<evidence type="ECO:0000313" key="2">
    <source>
        <dbReference type="Proteomes" id="UP000533724"/>
    </source>
</evidence>
<accession>A0A7W6XYD9</accession>
<comment type="caution">
    <text evidence="1">The sequence shown here is derived from an EMBL/GenBank/DDBJ whole genome shotgun (WGS) entry which is preliminary data.</text>
</comment>